<dbReference type="PANTHER" id="PTHR43767">
    <property type="entry name" value="LONG-CHAIN-FATTY-ACID--COA LIGASE"/>
    <property type="match status" value="1"/>
</dbReference>
<proteinExistence type="predicted"/>
<sequence length="572" mass="63458">MTERPWLTAYAQDVDWHQRFEAKPLYALLDATAAARPDRPHLYFKGRRYRYRDTKALSDRFAKGLQELGVGRGTKVGLFLPNCPQFVVAYYGALKAGATVVNYSPLYSVPELLHQVEDSETDLIVTLDVTQLFPTIHHVFTESRLQRLIVSSLRDVLPPLKGLGYSLTQGSQIAALPNDDSWLGWRRLLDNDGAYADPGLDPHEDVAVLQYTGGTTGTPKGAMLTHANLSINAQQTLAWDPTIRPGEEVMLGALPLFHVFAMTLVMNATTFGGGEIVLMPKFELDEALDLVTRRRVTQMPGVPTMFNAILNHAKLDKYDLSSLKACFSGGAPLPREVKRRFEERVPGSVVNEGYGLTESSPTASANPIIGENRSGSIGLPMPGTDIVITDPDDPRVERSVGETGEICIRGPQVMKGYFKQPEASDKVLVDGLLRTGDIGYMDAQGYTYLIDRNKDLILVGGFNVYPRTVEEAVYSHPAVQECTVIGIPHDHLGEAPKAFVVLKEDHSLEDERLLSYLRERLGKHELPREIEFRDSLPKTMVGKLSKKELVEEERAKYEARVTASAKREGQRA</sequence>
<dbReference type="SUPFAM" id="SSF56801">
    <property type="entry name" value="Acetyl-CoA synthetase-like"/>
    <property type="match status" value="1"/>
</dbReference>
<gene>
    <name evidence="3" type="ORF">EV659_10772</name>
</gene>
<dbReference type="InterPro" id="IPR050237">
    <property type="entry name" value="ATP-dep_AMP-bd_enzyme"/>
</dbReference>
<feature type="domain" description="AMP-binding enzyme C-terminal" evidence="2">
    <location>
        <begin position="469"/>
        <end position="543"/>
    </location>
</feature>
<dbReference type="PROSITE" id="PS00455">
    <property type="entry name" value="AMP_BINDING"/>
    <property type="match status" value="1"/>
</dbReference>
<keyword evidence="4" id="KW-1185">Reference proteome</keyword>
<dbReference type="PANTHER" id="PTHR43767:SF1">
    <property type="entry name" value="NONRIBOSOMAL PEPTIDE SYNTHASE PES1 (EUROFUNG)-RELATED"/>
    <property type="match status" value="1"/>
</dbReference>
<dbReference type="InterPro" id="IPR045851">
    <property type="entry name" value="AMP-bd_C_sf"/>
</dbReference>
<dbReference type="RefSeq" id="WP_200287606.1">
    <property type="nucleotide sequence ID" value="NZ_JACIGF010000007.1"/>
</dbReference>
<reference evidence="3 4" key="1">
    <citation type="submission" date="2019-03" db="EMBL/GenBank/DDBJ databases">
        <title>Genomic Encyclopedia of Type Strains, Phase IV (KMG-IV): sequencing the most valuable type-strain genomes for metagenomic binning, comparative biology and taxonomic classification.</title>
        <authorList>
            <person name="Goeker M."/>
        </authorList>
    </citation>
    <scope>NUCLEOTIDE SEQUENCE [LARGE SCALE GENOMIC DNA]</scope>
    <source>
        <strain evidence="3 4">DSM 2132</strain>
    </source>
</reference>
<dbReference type="InParanoid" id="A0A4R2PE14"/>
<dbReference type="Pfam" id="PF00501">
    <property type="entry name" value="AMP-binding"/>
    <property type="match status" value="1"/>
</dbReference>
<protein>
    <submittedName>
        <fullName evidence="3">Long-chain acyl-CoA synthetase</fullName>
    </submittedName>
</protein>
<dbReference type="GO" id="GO:0016878">
    <property type="term" value="F:acid-thiol ligase activity"/>
    <property type="evidence" value="ECO:0007669"/>
    <property type="project" value="UniProtKB-ARBA"/>
</dbReference>
<dbReference type="InterPro" id="IPR000873">
    <property type="entry name" value="AMP-dep_synth/lig_dom"/>
</dbReference>
<dbReference type="AlphaFoldDB" id="A0A4R2PE14"/>
<dbReference type="InterPro" id="IPR042099">
    <property type="entry name" value="ANL_N_sf"/>
</dbReference>
<accession>A0A4R2PE14</accession>
<comment type="caution">
    <text evidence="3">The sequence shown here is derived from an EMBL/GenBank/DDBJ whole genome shotgun (WGS) entry which is preliminary data.</text>
</comment>
<evidence type="ECO:0000259" key="2">
    <source>
        <dbReference type="Pfam" id="PF13193"/>
    </source>
</evidence>
<dbReference type="Pfam" id="PF13193">
    <property type="entry name" value="AMP-binding_C"/>
    <property type="match status" value="1"/>
</dbReference>
<dbReference type="CDD" id="cd05936">
    <property type="entry name" value="FC-FACS_FadD_like"/>
    <property type="match status" value="1"/>
</dbReference>
<evidence type="ECO:0000259" key="1">
    <source>
        <dbReference type="Pfam" id="PF00501"/>
    </source>
</evidence>
<dbReference type="EMBL" id="SLXO01000007">
    <property type="protein sequence ID" value="TCP33462.1"/>
    <property type="molecule type" value="Genomic_DNA"/>
</dbReference>
<dbReference type="Gene3D" id="3.30.300.30">
    <property type="match status" value="1"/>
</dbReference>
<organism evidence="3 4">
    <name type="scientific">Rhodothalassium salexigens DSM 2132</name>
    <dbReference type="NCBI Taxonomy" id="1188247"/>
    <lineage>
        <taxon>Bacteria</taxon>
        <taxon>Pseudomonadati</taxon>
        <taxon>Pseudomonadota</taxon>
        <taxon>Alphaproteobacteria</taxon>
        <taxon>Rhodothalassiales</taxon>
        <taxon>Rhodothalassiaceae</taxon>
        <taxon>Rhodothalassium</taxon>
    </lineage>
</organism>
<name>A0A4R2PE14_RHOSA</name>
<evidence type="ECO:0000313" key="4">
    <source>
        <dbReference type="Proteomes" id="UP000295399"/>
    </source>
</evidence>
<dbReference type="Proteomes" id="UP000295399">
    <property type="component" value="Unassembled WGS sequence"/>
</dbReference>
<evidence type="ECO:0000313" key="3">
    <source>
        <dbReference type="EMBL" id="TCP33462.1"/>
    </source>
</evidence>
<dbReference type="InterPro" id="IPR020845">
    <property type="entry name" value="AMP-binding_CS"/>
</dbReference>
<dbReference type="Gene3D" id="3.40.50.12780">
    <property type="entry name" value="N-terminal domain of ligase-like"/>
    <property type="match status" value="1"/>
</dbReference>
<feature type="domain" description="AMP-dependent synthetase/ligase" evidence="1">
    <location>
        <begin position="30"/>
        <end position="418"/>
    </location>
</feature>
<dbReference type="InterPro" id="IPR025110">
    <property type="entry name" value="AMP-bd_C"/>
</dbReference>